<evidence type="ECO:0000256" key="1">
    <source>
        <dbReference type="ARBA" id="ARBA00023239"/>
    </source>
</evidence>
<dbReference type="InterPro" id="IPR024083">
    <property type="entry name" value="Fumarase/histidase_N"/>
</dbReference>
<name>A0A1T3P777_9ACTN</name>
<dbReference type="InterPro" id="IPR019468">
    <property type="entry name" value="AdenyloSucc_lyase_C"/>
</dbReference>
<sequence>MAPGTSHRGCAPGPPGQRQRAVQGRPGRPARPAQRGPPGGRPGRPGRGVAPRRAGALVHPPERVPVDRPATTTDRADDRVDRGRRARIDRPGHPDPDRHPHPLLHRRLHHGPRALGAGADPDRGAVAGTRPAAHRGSATAPSAAHRVVYDLSHPEFGRGRVRLRDRWAGGDRTAVPGDRRARPGTPQALRVRRAHRGGALGHRGRDPARRGLGDHRRRGRDRASGARARPEPGRDRRGDRGRAHRGRGVTGAAAGRLSYVDAGLLSPVRAGTPVEAAVGDAAWLQAMLDAEAALARAQAALGLVPASAAEVITSAAHADRFDLRALAVDARESANPVVALVRALTRVVSAIDPHAARHVHLGSTSQDILDTAAMLVARRAATLLRADLARVAEALGALARRHRDTPVAGRTLALHAVPTTFGLKAAGWRRLVLDADRRVASVSNGLPVSLGGAAGTLAGYVEAGADPERLVAAFAAETGLCVQVLPWHALRTPIADVGAAWAHTAGALGKFAVDVQSSTRTEVGEVVEPHVPGRGASSAMPQKRNPVLATLIRSAALQVPAQAAVLTQCMLAEDERSGGAWHAEWQPLRECLRLTGGAAHTAVELAEGLVVRPERMRANLALTGGAIVAERVAGVLAAHLGKPAAAALLTRAVEAADRLGRPLADHLASLPEVAEHLDTAELTRLCDPAGYTGAAADLVERSLRADPRD</sequence>
<dbReference type="Pfam" id="PF00206">
    <property type="entry name" value="Lyase_1"/>
    <property type="match status" value="1"/>
</dbReference>
<evidence type="ECO:0000256" key="3">
    <source>
        <dbReference type="SAM" id="MobiDB-lite"/>
    </source>
</evidence>
<dbReference type="CDD" id="cd01597">
    <property type="entry name" value="pCLME"/>
    <property type="match status" value="1"/>
</dbReference>
<accession>A0A1T3P777</accession>
<dbReference type="Gene3D" id="1.10.40.30">
    <property type="entry name" value="Fumarase/aspartase (C-terminal domain)"/>
    <property type="match status" value="1"/>
</dbReference>
<keyword evidence="1" id="KW-0456">Lyase</keyword>
<feature type="compositionally biased region" description="Basic and acidic residues" evidence="3">
    <location>
        <begin position="221"/>
        <end position="241"/>
    </location>
</feature>
<dbReference type="Gene3D" id="1.20.200.10">
    <property type="entry name" value="Fumarase/aspartase (Central domain)"/>
    <property type="match status" value="1"/>
</dbReference>
<dbReference type="SUPFAM" id="SSF48557">
    <property type="entry name" value="L-aspartase-like"/>
    <property type="match status" value="1"/>
</dbReference>
<dbReference type="Gene3D" id="1.10.275.10">
    <property type="entry name" value="Fumarase/aspartase (N-terminal domain)"/>
    <property type="match status" value="1"/>
</dbReference>
<reference evidence="5 6" key="1">
    <citation type="submission" date="2017-03" db="EMBL/GenBank/DDBJ databases">
        <title>Draft genome sequence of Streptomyces scabrisporus NF3, endophyte isolated from Amphipterygium adstringens.</title>
        <authorList>
            <person name="Vazquez M."/>
            <person name="Ceapa C.D."/>
            <person name="Rodriguez Luna D."/>
            <person name="Sanchez Esquivel S."/>
        </authorList>
    </citation>
    <scope>NUCLEOTIDE SEQUENCE [LARGE SCALE GENOMIC DNA]</scope>
    <source>
        <strain evidence="5 6">NF3</strain>
    </source>
</reference>
<dbReference type="SMART" id="SM00998">
    <property type="entry name" value="ADSL_C"/>
    <property type="match status" value="1"/>
</dbReference>
<proteinExistence type="inferred from homology"/>
<dbReference type="PANTHER" id="PTHR43172:SF2">
    <property type="entry name" value="ADENYLOSUCCINATE LYASE C-TERMINAL DOMAIN-CONTAINING PROTEIN"/>
    <property type="match status" value="1"/>
</dbReference>
<evidence type="ECO:0000256" key="2">
    <source>
        <dbReference type="ARBA" id="ARBA00034772"/>
    </source>
</evidence>
<feature type="compositionally biased region" description="Low complexity" evidence="3">
    <location>
        <begin position="20"/>
        <end position="36"/>
    </location>
</feature>
<evidence type="ECO:0000259" key="4">
    <source>
        <dbReference type="SMART" id="SM00998"/>
    </source>
</evidence>
<dbReference type="InterPro" id="IPR022761">
    <property type="entry name" value="Fumarate_lyase_N"/>
</dbReference>
<feature type="compositionally biased region" description="Gly residues" evidence="3">
    <location>
        <begin position="37"/>
        <end position="46"/>
    </location>
</feature>
<dbReference type="STRING" id="159449.B4N89_05235"/>
<comment type="similarity">
    <text evidence="2">Belongs to the class-II fumarase/aspartase family.</text>
</comment>
<dbReference type="Pfam" id="PF10397">
    <property type="entry name" value="ADSL_C"/>
    <property type="match status" value="1"/>
</dbReference>
<dbReference type="InterPro" id="IPR000362">
    <property type="entry name" value="Fumarate_lyase_fam"/>
</dbReference>
<feature type="compositionally biased region" description="Basic and acidic residues" evidence="3">
    <location>
        <begin position="74"/>
        <end position="100"/>
    </location>
</feature>
<feature type="compositionally biased region" description="Low complexity" evidence="3">
    <location>
        <begin position="47"/>
        <end position="56"/>
    </location>
</feature>
<feature type="domain" description="Adenylosuccinate lyase C-terminal" evidence="4">
    <location>
        <begin position="624"/>
        <end position="703"/>
    </location>
</feature>
<keyword evidence="6" id="KW-1185">Reference proteome</keyword>
<feature type="region of interest" description="Disordered" evidence="3">
    <location>
        <begin position="1"/>
        <end position="105"/>
    </location>
</feature>
<dbReference type="Proteomes" id="UP000190037">
    <property type="component" value="Unassembled WGS sequence"/>
</dbReference>
<feature type="region of interest" description="Disordered" evidence="3">
    <location>
        <begin position="167"/>
        <end position="250"/>
    </location>
</feature>
<comment type="caution">
    <text evidence="5">The sequence shown here is derived from an EMBL/GenBank/DDBJ whole genome shotgun (WGS) entry which is preliminary data.</text>
</comment>
<organism evidence="5 6">
    <name type="scientific">Embleya scabrispora</name>
    <dbReference type="NCBI Taxonomy" id="159449"/>
    <lineage>
        <taxon>Bacteria</taxon>
        <taxon>Bacillati</taxon>
        <taxon>Actinomycetota</taxon>
        <taxon>Actinomycetes</taxon>
        <taxon>Kitasatosporales</taxon>
        <taxon>Streptomycetaceae</taxon>
        <taxon>Embleya</taxon>
    </lineage>
</organism>
<dbReference type="GO" id="GO:0016829">
    <property type="term" value="F:lyase activity"/>
    <property type="evidence" value="ECO:0007669"/>
    <property type="project" value="UniProtKB-KW"/>
</dbReference>
<dbReference type="PRINTS" id="PR00149">
    <property type="entry name" value="FUMRATELYASE"/>
</dbReference>
<feature type="compositionally biased region" description="Basic and acidic residues" evidence="3">
    <location>
        <begin position="203"/>
        <end position="214"/>
    </location>
</feature>
<dbReference type="EMBL" id="MWQN01000001">
    <property type="protein sequence ID" value="OPC84821.1"/>
    <property type="molecule type" value="Genomic_DNA"/>
</dbReference>
<dbReference type="InterPro" id="IPR008948">
    <property type="entry name" value="L-Aspartase-like"/>
</dbReference>
<dbReference type="PANTHER" id="PTHR43172">
    <property type="entry name" value="ADENYLOSUCCINATE LYASE"/>
    <property type="match status" value="1"/>
</dbReference>
<gene>
    <name evidence="5" type="ORF">B4N89_05235</name>
</gene>
<dbReference type="AlphaFoldDB" id="A0A1T3P777"/>
<evidence type="ECO:0000313" key="5">
    <source>
        <dbReference type="EMBL" id="OPC84821.1"/>
    </source>
</evidence>
<protein>
    <recommendedName>
        <fullName evidence="4">Adenylosuccinate lyase C-terminal domain-containing protein</fullName>
    </recommendedName>
</protein>
<evidence type="ECO:0000313" key="6">
    <source>
        <dbReference type="Proteomes" id="UP000190037"/>
    </source>
</evidence>